<comment type="caution">
    <text evidence="2">The sequence shown here is derived from an EMBL/GenBank/DDBJ whole genome shotgun (WGS) entry which is preliminary data.</text>
</comment>
<evidence type="ECO:0000313" key="3">
    <source>
        <dbReference type="Proteomes" id="UP000265540"/>
    </source>
</evidence>
<sequence>MGMLKNYRVYTLATLLVLGVFGLSYYQFQDYKPHALKQVQDIKGLETNRFSDIPFPADTEKIGVNMTSQGEQTTFHTPMTMKEIRDFYYNVFQNHNWEIESEGSYDDFIITKYKNENRIITVIAFDLADNDKTLVSIEVTSR</sequence>
<reference evidence="2 3" key="1">
    <citation type="journal article" date="2017" name="ISME J.">
        <title>Energy and carbon metabolisms in a deep terrestrial subsurface fluid microbial community.</title>
        <authorList>
            <person name="Momper L."/>
            <person name="Jungbluth S.P."/>
            <person name="Lee M.D."/>
            <person name="Amend J.P."/>
        </authorList>
    </citation>
    <scope>NUCLEOTIDE SEQUENCE [LARGE SCALE GENOMIC DNA]</scope>
    <source>
        <strain evidence="2">SURF_46</strain>
    </source>
</reference>
<proteinExistence type="predicted"/>
<dbReference type="EMBL" id="QZJF01000024">
    <property type="protein sequence ID" value="RJR26279.1"/>
    <property type="molecule type" value="Genomic_DNA"/>
</dbReference>
<keyword evidence="1" id="KW-0472">Membrane</keyword>
<name>A0A3A4ZAA2_UNCKA</name>
<feature type="transmembrane region" description="Helical" evidence="1">
    <location>
        <begin position="7"/>
        <end position="28"/>
    </location>
</feature>
<gene>
    <name evidence="2" type="ORF">C4561_05695</name>
</gene>
<evidence type="ECO:0000313" key="2">
    <source>
        <dbReference type="EMBL" id="RJR26279.1"/>
    </source>
</evidence>
<dbReference type="Proteomes" id="UP000265540">
    <property type="component" value="Unassembled WGS sequence"/>
</dbReference>
<keyword evidence="1" id="KW-0812">Transmembrane</keyword>
<keyword evidence="1" id="KW-1133">Transmembrane helix</keyword>
<evidence type="ECO:0000256" key="1">
    <source>
        <dbReference type="SAM" id="Phobius"/>
    </source>
</evidence>
<protein>
    <submittedName>
        <fullName evidence="2">Uncharacterized protein</fullName>
    </submittedName>
</protein>
<organism evidence="2 3">
    <name type="scientific">candidate division WWE3 bacterium</name>
    <dbReference type="NCBI Taxonomy" id="2053526"/>
    <lineage>
        <taxon>Bacteria</taxon>
        <taxon>Katanobacteria</taxon>
    </lineage>
</organism>
<dbReference type="AlphaFoldDB" id="A0A3A4ZAA2"/>
<accession>A0A3A4ZAA2</accession>